<feature type="region of interest" description="Disordered" evidence="1">
    <location>
        <begin position="1"/>
        <end position="57"/>
    </location>
</feature>
<evidence type="ECO:0000256" key="1">
    <source>
        <dbReference type="SAM" id="MobiDB-lite"/>
    </source>
</evidence>
<proteinExistence type="predicted"/>
<feature type="compositionally biased region" description="Polar residues" evidence="1">
    <location>
        <begin position="9"/>
        <end position="20"/>
    </location>
</feature>
<protein>
    <submittedName>
        <fullName evidence="2">Rho GTPase activation protein (RhoGAP) with PH domain</fullName>
    </submittedName>
</protein>
<dbReference type="EMBL" id="CM000785">
    <property type="protein sequence ID" value="AQL02737.1"/>
    <property type="molecule type" value="Genomic_DNA"/>
</dbReference>
<sequence>MGDIEQSRKQTAQDSPSSTDKPGHEAVGGSSQRAPQRRQSIAREGQDGWSSSSSNSKWNLAQKQYSNSPLIRGLHGSSRLEVCA</sequence>
<gene>
    <name evidence="2" type="ORF">ZEAMMB73_Zm00001d045597</name>
</gene>
<organism evidence="2">
    <name type="scientific">Zea mays</name>
    <name type="common">Maize</name>
    <dbReference type="NCBI Taxonomy" id="4577"/>
    <lineage>
        <taxon>Eukaryota</taxon>
        <taxon>Viridiplantae</taxon>
        <taxon>Streptophyta</taxon>
        <taxon>Embryophyta</taxon>
        <taxon>Tracheophyta</taxon>
        <taxon>Spermatophyta</taxon>
        <taxon>Magnoliopsida</taxon>
        <taxon>Liliopsida</taxon>
        <taxon>Poales</taxon>
        <taxon>Poaceae</taxon>
        <taxon>PACMAD clade</taxon>
        <taxon>Panicoideae</taxon>
        <taxon>Andropogonodae</taxon>
        <taxon>Andropogoneae</taxon>
        <taxon>Tripsacinae</taxon>
        <taxon>Zea</taxon>
    </lineage>
</organism>
<feature type="compositionally biased region" description="Polar residues" evidence="1">
    <location>
        <begin position="29"/>
        <end position="39"/>
    </location>
</feature>
<evidence type="ECO:0000313" key="2">
    <source>
        <dbReference type="EMBL" id="AQL02737.1"/>
    </source>
</evidence>
<name>A0A1D6NXE0_MAIZE</name>
<reference evidence="2" key="1">
    <citation type="submission" date="2015-12" db="EMBL/GenBank/DDBJ databases">
        <title>Update maize B73 reference genome by single molecule sequencing technologies.</title>
        <authorList>
            <consortium name="Maize Genome Sequencing Project"/>
            <person name="Ware D."/>
        </authorList>
    </citation>
    <scope>NUCLEOTIDE SEQUENCE</scope>
    <source>
        <tissue evidence="2">Seedling</tissue>
    </source>
</reference>
<accession>A0A1D6NXE0</accession>
<dbReference type="AlphaFoldDB" id="A0A1D6NXE0"/>